<proteinExistence type="predicted"/>
<sequence>MEETVDGSDSDLFLVSDHIERHHSLPETSSDSRLRSRGNVSSTPKRAGNTSRCRVAHSDCHTDPVPRRRPRTSFYHDHGPNPFTPARHLPTPIKPRASPTEIASWFAGESKHISLISGHPWSCGPASGEEATAGHVHSLAFSSGPICRICHEGDHAGPLSSYCACAGTMGVLHSRCLERWLATSNTESCELCHEHFPTTRVRRTLSEWYREAPNQRRAVIADVICFVMLSPIAGMGLELCIQGAMRQTTTRQIIQGGSLILLSMLLITAFLIWTYFTVRYHYRCFRQWREDNATVVLVPRDDVRIDVEESPRRN</sequence>
<comment type="caution">
    <text evidence="1">The sequence shown here is derived from an EMBL/GenBank/DDBJ whole genome shotgun (WGS) entry which is preliminary data.</text>
</comment>
<evidence type="ECO:0000313" key="2">
    <source>
        <dbReference type="Proteomes" id="UP000821845"/>
    </source>
</evidence>
<evidence type="ECO:0000313" key="1">
    <source>
        <dbReference type="EMBL" id="KAH6926901.1"/>
    </source>
</evidence>
<dbReference type="Proteomes" id="UP000821845">
    <property type="component" value="Chromosome 7"/>
</dbReference>
<keyword evidence="2" id="KW-1185">Reference proteome</keyword>
<accession>A0ACB7RZ12</accession>
<protein>
    <submittedName>
        <fullName evidence="1">Uncharacterized protein</fullName>
    </submittedName>
</protein>
<organism evidence="1 2">
    <name type="scientific">Hyalomma asiaticum</name>
    <name type="common">Tick</name>
    <dbReference type="NCBI Taxonomy" id="266040"/>
    <lineage>
        <taxon>Eukaryota</taxon>
        <taxon>Metazoa</taxon>
        <taxon>Ecdysozoa</taxon>
        <taxon>Arthropoda</taxon>
        <taxon>Chelicerata</taxon>
        <taxon>Arachnida</taxon>
        <taxon>Acari</taxon>
        <taxon>Parasitiformes</taxon>
        <taxon>Ixodida</taxon>
        <taxon>Ixodoidea</taxon>
        <taxon>Ixodidae</taxon>
        <taxon>Hyalomminae</taxon>
        <taxon>Hyalomma</taxon>
    </lineage>
</organism>
<reference evidence="1" key="1">
    <citation type="submission" date="2020-05" db="EMBL/GenBank/DDBJ databases">
        <title>Large-scale comparative analyses of tick genomes elucidate their genetic diversity and vector capacities.</title>
        <authorList>
            <person name="Jia N."/>
            <person name="Wang J."/>
            <person name="Shi W."/>
            <person name="Du L."/>
            <person name="Sun Y."/>
            <person name="Zhan W."/>
            <person name="Jiang J."/>
            <person name="Wang Q."/>
            <person name="Zhang B."/>
            <person name="Ji P."/>
            <person name="Sakyi L.B."/>
            <person name="Cui X."/>
            <person name="Yuan T."/>
            <person name="Jiang B."/>
            <person name="Yang W."/>
            <person name="Lam T.T.-Y."/>
            <person name="Chang Q."/>
            <person name="Ding S."/>
            <person name="Wang X."/>
            <person name="Zhu J."/>
            <person name="Ruan X."/>
            <person name="Zhao L."/>
            <person name="Wei J."/>
            <person name="Que T."/>
            <person name="Du C."/>
            <person name="Cheng J."/>
            <person name="Dai P."/>
            <person name="Han X."/>
            <person name="Huang E."/>
            <person name="Gao Y."/>
            <person name="Liu J."/>
            <person name="Shao H."/>
            <person name="Ye R."/>
            <person name="Li L."/>
            <person name="Wei W."/>
            <person name="Wang X."/>
            <person name="Wang C."/>
            <person name="Yang T."/>
            <person name="Huo Q."/>
            <person name="Li W."/>
            <person name="Guo W."/>
            <person name="Chen H."/>
            <person name="Zhou L."/>
            <person name="Ni X."/>
            <person name="Tian J."/>
            <person name="Zhou Y."/>
            <person name="Sheng Y."/>
            <person name="Liu T."/>
            <person name="Pan Y."/>
            <person name="Xia L."/>
            <person name="Li J."/>
            <person name="Zhao F."/>
            <person name="Cao W."/>
        </authorList>
    </citation>
    <scope>NUCLEOTIDE SEQUENCE</scope>
    <source>
        <strain evidence="1">Hyas-2018</strain>
    </source>
</reference>
<gene>
    <name evidence="1" type="ORF">HPB50_022764</name>
</gene>
<dbReference type="EMBL" id="CM023487">
    <property type="protein sequence ID" value="KAH6926901.1"/>
    <property type="molecule type" value="Genomic_DNA"/>
</dbReference>
<name>A0ACB7RZ12_HYAAI</name>